<gene>
    <name evidence="2" type="ORF">FTOL_11332</name>
</gene>
<dbReference type="Proteomes" id="UP001187734">
    <property type="component" value="Unassembled WGS sequence"/>
</dbReference>
<accession>A0AAE8MIN2</accession>
<evidence type="ECO:0000313" key="2">
    <source>
        <dbReference type="EMBL" id="SPJ85551.1"/>
    </source>
</evidence>
<dbReference type="InterPro" id="IPR038213">
    <property type="entry name" value="IFI6/IFI27-like_sf"/>
</dbReference>
<dbReference type="EMBL" id="ONZP01000481">
    <property type="protein sequence ID" value="SPJ85551.1"/>
    <property type="molecule type" value="Genomic_DNA"/>
</dbReference>
<evidence type="ECO:0000313" key="3">
    <source>
        <dbReference type="Proteomes" id="UP001187734"/>
    </source>
</evidence>
<evidence type="ECO:0000256" key="1">
    <source>
        <dbReference type="SAM" id="MobiDB-lite"/>
    </source>
</evidence>
<name>A0AAE8MIN2_9HYPO</name>
<keyword evidence="3" id="KW-1185">Reference proteome</keyword>
<dbReference type="Gene3D" id="6.10.110.10">
    <property type="match status" value="1"/>
</dbReference>
<reference evidence="2" key="1">
    <citation type="submission" date="2018-03" db="EMBL/GenBank/DDBJ databases">
        <authorList>
            <person name="Guldener U."/>
        </authorList>
    </citation>
    <scope>NUCLEOTIDE SEQUENCE</scope>
</reference>
<sequence>MLGQAKSVIFGAAKKTFNYVKAIPGASAAMATTVSKEQGTVISPALNLIGFGKKGIAGKSLAAGIHSEIGNPTAKGPFASLQSSGAGGYGVAVINSIVQGTATAAGLGKKTKRGKNGSKKDKTSSNSTK</sequence>
<organism evidence="2 3">
    <name type="scientific">Fusarium torulosum</name>
    <dbReference type="NCBI Taxonomy" id="33205"/>
    <lineage>
        <taxon>Eukaryota</taxon>
        <taxon>Fungi</taxon>
        <taxon>Dikarya</taxon>
        <taxon>Ascomycota</taxon>
        <taxon>Pezizomycotina</taxon>
        <taxon>Sordariomycetes</taxon>
        <taxon>Hypocreomycetidae</taxon>
        <taxon>Hypocreales</taxon>
        <taxon>Nectriaceae</taxon>
        <taxon>Fusarium</taxon>
    </lineage>
</organism>
<dbReference type="AlphaFoldDB" id="A0AAE8MIN2"/>
<comment type="caution">
    <text evidence="2">The sequence shown here is derived from an EMBL/GenBank/DDBJ whole genome shotgun (WGS) entry which is preliminary data.</text>
</comment>
<proteinExistence type="predicted"/>
<feature type="region of interest" description="Disordered" evidence="1">
    <location>
        <begin position="105"/>
        <end position="129"/>
    </location>
</feature>
<protein>
    <submittedName>
        <fullName evidence="2">Uncharacterized protein</fullName>
    </submittedName>
</protein>